<reference evidence="9" key="1">
    <citation type="submission" date="2020-05" db="EMBL/GenBank/DDBJ databases">
        <title>Mycena genomes resolve the evolution of fungal bioluminescence.</title>
        <authorList>
            <person name="Tsai I.J."/>
        </authorList>
    </citation>
    <scope>NUCLEOTIDE SEQUENCE</scope>
    <source>
        <strain evidence="9">160909Yilan</strain>
    </source>
</reference>
<dbReference type="InterPro" id="IPR036875">
    <property type="entry name" value="Znf_CCHC_sf"/>
</dbReference>
<comment type="caution">
    <text evidence="9">The sequence shown here is derived from an EMBL/GenBank/DDBJ whole genome shotgun (WGS) entry which is preliminary data.</text>
</comment>
<dbReference type="AlphaFoldDB" id="A0A8H7DA43"/>
<dbReference type="OrthoDB" id="3054348at2759"/>
<dbReference type="Pfam" id="PF00098">
    <property type="entry name" value="zf-CCHC"/>
    <property type="match status" value="4"/>
</dbReference>
<keyword evidence="2" id="KW-0479">Metal-binding</keyword>
<keyword evidence="10" id="KW-1185">Reference proteome</keyword>
<dbReference type="GO" id="GO:0008270">
    <property type="term" value="F:zinc ion binding"/>
    <property type="evidence" value="ECO:0007669"/>
    <property type="project" value="UniProtKB-KW"/>
</dbReference>
<keyword evidence="1" id="KW-0507">mRNA processing</keyword>
<accession>A0A8H7DA43</accession>
<dbReference type="PROSITE" id="PS50158">
    <property type="entry name" value="ZF_CCHC"/>
    <property type="match status" value="4"/>
</dbReference>
<dbReference type="GO" id="GO:0006397">
    <property type="term" value="P:mRNA processing"/>
    <property type="evidence" value="ECO:0007669"/>
    <property type="project" value="UniProtKB-KW"/>
</dbReference>
<evidence type="ECO:0000256" key="1">
    <source>
        <dbReference type="ARBA" id="ARBA00022664"/>
    </source>
</evidence>
<dbReference type="PANTHER" id="PTHR47103">
    <property type="entry name" value="DNA-BINDING PROTEIN"/>
    <property type="match status" value="1"/>
</dbReference>
<dbReference type="Proteomes" id="UP000623467">
    <property type="component" value="Unassembled WGS sequence"/>
</dbReference>
<keyword evidence="4 6" id="KW-0863">Zinc-finger</keyword>
<evidence type="ECO:0000256" key="6">
    <source>
        <dbReference type="PROSITE-ProRule" id="PRU00047"/>
    </source>
</evidence>
<feature type="domain" description="CCHC-type" evidence="8">
    <location>
        <begin position="75"/>
        <end position="90"/>
    </location>
</feature>
<sequence length="162" mass="17326">MLSLLRLRVAPAAFALRRPLSTLPSSTFRALPLRAFSTEVPAATGRSKGGPRVFICPNCRREGHLRKDCTAPTICVACGVEGHQRKDCPNPDPKRIEALSTGPKKCFRCGVEGHVLKECPQPAKCFHCGQTGHLRKECPTRPPPPAKVAPADTKPAATAAAA</sequence>
<feature type="domain" description="CCHC-type" evidence="8">
    <location>
        <begin position="124"/>
        <end position="139"/>
    </location>
</feature>
<proteinExistence type="predicted"/>
<dbReference type="InterPro" id="IPR001878">
    <property type="entry name" value="Znf_CCHC"/>
</dbReference>
<dbReference type="PANTHER" id="PTHR47103:SF8">
    <property type="entry name" value="DNA-BINDING PROTEIN"/>
    <property type="match status" value="1"/>
</dbReference>
<feature type="region of interest" description="Disordered" evidence="7">
    <location>
        <begin position="139"/>
        <end position="162"/>
    </location>
</feature>
<feature type="compositionally biased region" description="Low complexity" evidence="7">
    <location>
        <begin position="148"/>
        <end position="162"/>
    </location>
</feature>
<evidence type="ECO:0000313" key="9">
    <source>
        <dbReference type="EMBL" id="KAF7364286.1"/>
    </source>
</evidence>
<evidence type="ECO:0000313" key="10">
    <source>
        <dbReference type="Proteomes" id="UP000623467"/>
    </source>
</evidence>
<feature type="domain" description="CCHC-type" evidence="8">
    <location>
        <begin position="105"/>
        <end position="121"/>
    </location>
</feature>
<dbReference type="GO" id="GO:0003676">
    <property type="term" value="F:nucleic acid binding"/>
    <property type="evidence" value="ECO:0007669"/>
    <property type="project" value="InterPro"/>
</dbReference>
<gene>
    <name evidence="9" type="ORF">MSAN_01088500</name>
</gene>
<evidence type="ECO:0000259" key="8">
    <source>
        <dbReference type="PROSITE" id="PS50158"/>
    </source>
</evidence>
<dbReference type="Gene3D" id="4.10.60.10">
    <property type="entry name" value="Zinc finger, CCHC-type"/>
    <property type="match status" value="3"/>
</dbReference>
<organism evidence="9 10">
    <name type="scientific">Mycena sanguinolenta</name>
    <dbReference type="NCBI Taxonomy" id="230812"/>
    <lineage>
        <taxon>Eukaryota</taxon>
        <taxon>Fungi</taxon>
        <taxon>Dikarya</taxon>
        <taxon>Basidiomycota</taxon>
        <taxon>Agaricomycotina</taxon>
        <taxon>Agaricomycetes</taxon>
        <taxon>Agaricomycetidae</taxon>
        <taxon>Agaricales</taxon>
        <taxon>Marasmiineae</taxon>
        <taxon>Mycenaceae</taxon>
        <taxon>Mycena</taxon>
    </lineage>
</organism>
<dbReference type="SMART" id="SM00343">
    <property type="entry name" value="ZnF_C2HC"/>
    <property type="match status" value="4"/>
</dbReference>
<evidence type="ECO:0000256" key="4">
    <source>
        <dbReference type="ARBA" id="ARBA00022771"/>
    </source>
</evidence>
<evidence type="ECO:0000256" key="7">
    <source>
        <dbReference type="SAM" id="MobiDB-lite"/>
    </source>
</evidence>
<name>A0A8H7DA43_9AGAR</name>
<protein>
    <recommendedName>
        <fullName evidence="8">CCHC-type domain-containing protein</fullName>
    </recommendedName>
</protein>
<keyword evidence="3" id="KW-0677">Repeat</keyword>
<evidence type="ECO:0000256" key="2">
    <source>
        <dbReference type="ARBA" id="ARBA00022723"/>
    </source>
</evidence>
<evidence type="ECO:0000256" key="5">
    <source>
        <dbReference type="ARBA" id="ARBA00022833"/>
    </source>
</evidence>
<dbReference type="EMBL" id="JACAZH010000007">
    <property type="protein sequence ID" value="KAF7364286.1"/>
    <property type="molecule type" value="Genomic_DNA"/>
</dbReference>
<evidence type="ECO:0000256" key="3">
    <source>
        <dbReference type="ARBA" id="ARBA00022737"/>
    </source>
</evidence>
<keyword evidence="5" id="KW-0862">Zinc</keyword>
<dbReference type="SUPFAM" id="SSF57756">
    <property type="entry name" value="Retrovirus zinc finger-like domains"/>
    <property type="match status" value="2"/>
</dbReference>
<feature type="domain" description="CCHC-type" evidence="8">
    <location>
        <begin position="56"/>
        <end position="69"/>
    </location>
</feature>